<dbReference type="Pfam" id="PF16192">
    <property type="entry name" value="PMT_4TMC"/>
    <property type="match status" value="1"/>
</dbReference>
<gene>
    <name evidence="13" type="ORF">EEJ31_05775</name>
</gene>
<sequence length="528" mass="59065">MRRAHNRNECSLAAGEGAAHYDGEVLLTLRHHARWAGPVAVTLLAAVLRLWNLGSPHHLVFDETYYVKDAWSLWGNGYESAWPENANPLFEAGQTAIFGTDPSFVVHPPLGKWLIALGMAALGADSSWGWRISTAVIGILAVVLLMLIARKLFGSVALATLAGFLLAIDGNAIVMSRVALLDNSVMFFGLLGFGAVLLDRQWHATRLAVRLAEQRAAGKQPGWGPALWWRPWLLGAGLAFGLCSSVKWSGFYFLAAFGVYVVVVDALARRREGLPFWLSAALLKQAPATFLTMVPIAAATLIVSWTGWFITSNGFYRHWADQPGTAWTGALAWVPHTVQSFWHYQVAIYQYHVGLSTPHPYQANPLTWLFMIRPTSMYYVGTTAGQGGCTFDSCSEAITGLGNPLIWWAADIALFYLVYRLVRYREWRVGLILMGIVAAYLPWLMYLHRTVFEFYSIAFEPYLILALTLALARVMGTPTDARWPVGIRLVFVFVVMATLITAFFYPLWTGLQTPFWYWQLHIWLPSWR</sequence>
<evidence type="ECO:0000256" key="5">
    <source>
        <dbReference type="ARBA" id="ARBA00022679"/>
    </source>
</evidence>
<dbReference type="EC" id="2.4.1.-" evidence="10"/>
<proteinExistence type="inferred from homology"/>
<feature type="domain" description="Protein O-mannosyl-transferase C-terminal four TM" evidence="12">
    <location>
        <begin position="338"/>
        <end position="527"/>
    </location>
</feature>
<evidence type="ECO:0000256" key="4">
    <source>
        <dbReference type="ARBA" id="ARBA00022676"/>
    </source>
</evidence>
<dbReference type="GO" id="GO:0005886">
    <property type="term" value="C:plasma membrane"/>
    <property type="evidence" value="ECO:0007669"/>
    <property type="project" value="UniProtKB-SubCell"/>
</dbReference>
<organism evidence="13 14">
    <name type="scientific">Cryobacterium tepidiphilum</name>
    <dbReference type="NCBI Taxonomy" id="2486026"/>
    <lineage>
        <taxon>Bacteria</taxon>
        <taxon>Bacillati</taxon>
        <taxon>Actinomycetota</taxon>
        <taxon>Actinomycetes</taxon>
        <taxon>Micrococcales</taxon>
        <taxon>Microbacteriaceae</taxon>
        <taxon>Cryobacterium</taxon>
    </lineage>
</organism>
<evidence type="ECO:0000256" key="3">
    <source>
        <dbReference type="ARBA" id="ARBA00007222"/>
    </source>
</evidence>
<evidence type="ECO:0000256" key="7">
    <source>
        <dbReference type="ARBA" id="ARBA00022989"/>
    </source>
</evidence>
<feature type="transmembrane region" description="Helical" evidence="10">
    <location>
        <begin position="454"/>
        <end position="475"/>
    </location>
</feature>
<dbReference type="PANTHER" id="PTHR10050:SF46">
    <property type="entry name" value="PROTEIN O-MANNOSYL-TRANSFERASE 2"/>
    <property type="match status" value="1"/>
</dbReference>
<evidence type="ECO:0000256" key="1">
    <source>
        <dbReference type="ARBA" id="ARBA00004127"/>
    </source>
</evidence>
<reference evidence="13 14" key="1">
    <citation type="submission" date="2018-11" db="EMBL/GenBank/DDBJ databases">
        <title>Cryobacterium sp. nov., isolated from rhizosphere soil of lettuce.</title>
        <authorList>
            <person name="Wang Y."/>
        </authorList>
    </citation>
    <scope>NUCLEOTIDE SEQUENCE [LARGE SCALE GENOMIC DNA]</scope>
    <source>
        <strain evidence="13 14">NEAU-85</strain>
    </source>
</reference>
<evidence type="ECO:0000256" key="2">
    <source>
        <dbReference type="ARBA" id="ARBA00004922"/>
    </source>
</evidence>
<evidence type="ECO:0000313" key="13">
    <source>
        <dbReference type="EMBL" id="RNE63743.1"/>
    </source>
</evidence>
<feature type="transmembrane region" description="Helical" evidence="10">
    <location>
        <begin position="128"/>
        <end position="149"/>
    </location>
</feature>
<feature type="transmembrane region" description="Helical" evidence="10">
    <location>
        <begin position="405"/>
        <end position="422"/>
    </location>
</feature>
<keyword evidence="8 10" id="KW-0472">Membrane</keyword>
<dbReference type="GO" id="GO:0012505">
    <property type="term" value="C:endomembrane system"/>
    <property type="evidence" value="ECO:0007669"/>
    <property type="project" value="UniProtKB-SubCell"/>
</dbReference>
<comment type="subcellular location">
    <subcellularLocation>
        <location evidence="10">Cell membrane</location>
    </subcellularLocation>
    <subcellularLocation>
        <location evidence="1">Endomembrane system</location>
        <topology evidence="1">Multi-pass membrane protein</topology>
    </subcellularLocation>
</comment>
<dbReference type="UniPathway" id="UPA00378"/>
<name>A0A3M8LDW0_9MICO</name>
<keyword evidence="14" id="KW-1185">Reference proteome</keyword>
<dbReference type="InterPro" id="IPR027005">
    <property type="entry name" value="PMT-like"/>
</dbReference>
<feature type="transmembrane region" description="Helical" evidence="10">
    <location>
        <begin position="487"/>
        <end position="508"/>
    </location>
</feature>
<dbReference type="InterPro" id="IPR032421">
    <property type="entry name" value="PMT_4TMC"/>
</dbReference>
<keyword evidence="4 10" id="KW-0328">Glycosyltransferase</keyword>
<evidence type="ECO:0000259" key="12">
    <source>
        <dbReference type="Pfam" id="PF16192"/>
    </source>
</evidence>
<keyword evidence="5 10" id="KW-0808">Transferase</keyword>
<feature type="transmembrane region" description="Helical" evidence="10">
    <location>
        <begin position="288"/>
        <end position="310"/>
    </location>
</feature>
<evidence type="ECO:0000313" key="14">
    <source>
        <dbReference type="Proteomes" id="UP000279859"/>
    </source>
</evidence>
<accession>A0A3M8LDW0</accession>
<feature type="transmembrane region" description="Helical" evidence="10">
    <location>
        <begin position="429"/>
        <end position="448"/>
    </location>
</feature>
<evidence type="ECO:0000256" key="10">
    <source>
        <dbReference type="RuleBase" id="RU367007"/>
    </source>
</evidence>
<comment type="function">
    <text evidence="10">Protein O-mannosyltransferase that catalyzes the transfer of a single mannose residue from a polyprenol phospho-mannosyl lipidic donor to the hydroxyl group of selected serine and threonine residues in acceptor proteins.</text>
</comment>
<comment type="pathway">
    <text evidence="2 10">Protein modification; protein glycosylation.</text>
</comment>
<keyword evidence="7 10" id="KW-1133">Transmembrane helix</keyword>
<dbReference type="Proteomes" id="UP000279859">
    <property type="component" value="Unassembled WGS sequence"/>
</dbReference>
<evidence type="ECO:0000256" key="9">
    <source>
        <dbReference type="ARBA" id="ARBA00093617"/>
    </source>
</evidence>
<feature type="domain" description="ArnT-like N-terminal" evidence="11">
    <location>
        <begin position="40"/>
        <end position="264"/>
    </location>
</feature>
<evidence type="ECO:0000259" key="11">
    <source>
        <dbReference type="Pfam" id="PF02366"/>
    </source>
</evidence>
<dbReference type="InterPro" id="IPR003342">
    <property type="entry name" value="ArnT-like_N"/>
</dbReference>
<dbReference type="EMBL" id="RDSR01000007">
    <property type="protein sequence ID" value="RNE63743.1"/>
    <property type="molecule type" value="Genomic_DNA"/>
</dbReference>
<comment type="similarity">
    <text evidence="3 10">Belongs to the glycosyltransferase 39 family.</text>
</comment>
<comment type="caution">
    <text evidence="13">The sequence shown here is derived from an EMBL/GenBank/DDBJ whole genome shotgun (WGS) entry which is preliminary data.</text>
</comment>
<dbReference type="PANTHER" id="PTHR10050">
    <property type="entry name" value="DOLICHYL-PHOSPHATE-MANNOSE--PROTEIN MANNOSYLTRANSFERASE"/>
    <property type="match status" value="1"/>
</dbReference>
<dbReference type="AlphaFoldDB" id="A0A3M8LDW0"/>
<keyword evidence="10" id="KW-1003">Cell membrane</keyword>
<feature type="transmembrane region" description="Helical" evidence="10">
    <location>
        <begin position="248"/>
        <end position="268"/>
    </location>
</feature>
<evidence type="ECO:0000256" key="6">
    <source>
        <dbReference type="ARBA" id="ARBA00022692"/>
    </source>
</evidence>
<feature type="transmembrane region" description="Helical" evidence="10">
    <location>
        <begin position="185"/>
        <end position="202"/>
    </location>
</feature>
<dbReference type="OrthoDB" id="9776737at2"/>
<protein>
    <recommendedName>
        <fullName evidence="9 10">Polyprenol-phosphate-mannose--protein mannosyltransferase</fullName>
        <ecNumber evidence="10">2.4.1.-</ecNumber>
    </recommendedName>
</protein>
<keyword evidence="6 10" id="KW-0812">Transmembrane</keyword>
<feature type="transmembrane region" description="Helical" evidence="10">
    <location>
        <begin position="156"/>
        <end position="179"/>
    </location>
</feature>
<dbReference type="Pfam" id="PF02366">
    <property type="entry name" value="PMT"/>
    <property type="match status" value="1"/>
</dbReference>
<evidence type="ECO:0000256" key="8">
    <source>
        <dbReference type="ARBA" id="ARBA00023136"/>
    </source>
</evidence>
<dbReference type="GO" id="GO:0004169">
    <property type="term" value="F:dolichyl-phosphate-mannose-protein mannosyltransferase activity"/>
    <property type="evidence" value="ECO:0007669"/>
    <property type="project" value="UniProtKB-UniRule"/>
</dbReference>